<dbReference type="EMBL" id="CP011409">
    <property type="protein sequence ID" value="AKZ61865.1"/>
    <property type="molecule type" value="Genomic_DNA"/>
</dbReference>
<comment type="catalytic activity">
    <reaction evidence="10 11">
        <text>L-histidinol phosphate + 2-oxoglutarate = 3-(imidazol-4-yl)-2-oxopropyl phosphate + L-glutamate</text>
        <dbReference type="Rhea" id="RHEA:23744"/>
        <dbReference type="ChEBI" id="CHEBI:16810"/>
        <dbReference type="ChEBI" id="CHEBI:29985"/>
        <dbReference type="ChEBI" id="CHEBI:57766"/>
        <dbReference type="ChEBI" id="CHEBI:57980"/>
        <dbReference type="EC" id="2.6.1.9"/>
    </reaction>
</comment>
<reference evidence="14" key="1">
    <citation type="journal article" date="2015" name="Genome Announc.">
        <title>Complete Genome Sequence of Herbaspirillum hiltneri N3 (DSM 17495), Isolated from Surface-Sterilized Wheat Roots.</title>
        <authorList>
            <person name="Guizelini D."/>
            <person name="Saizaki P.M."/>
            <person name="Coimbra N.A."/>
            <person name="Weiss V.A."/>
            <person name="Faoro H."/>
            <person name="Sfeir M.Z."/>
            <person name="Baura V.A."/>
            <person name="Monteiro R.A."/>
            <person name="Chubatsu L.S."/>
            <person name="Souza E.M."/>
            <person name="Cruz L.M."/>
            <person name="Pedrosa F.O."/>
            <person name="Raittz R.T."/>
            <person name="Marchaukoski J.N."/>
            <person name="Steffens M.B."/>
        </authorList>
    </citation>
    <scope>NUCLEOTIDE SEQUENCE [LARGE SCALE GENOMIC DNA]</scope>
    <source>
        <strain evidence="14">N3</strain>
    </source>
</reference>
<keyword evidence="9 11" id="KW-0368">Histidine biosynthesis</keyword>
<name>A0ABN4HT49_9BURK</name>
<organism evidence="13 14">
    <name type="scientific">Herbaspirillum hiltneri N3</name>
    <dbReference type="NCBI Taxonomy" id="1262470"/>
    <lineage>
        <taxon>Bacteria</taxon>
        <taxon>Pseudomonadati</taxon>
        <taxon>Pseudomonadota</taxon>
        <taxon>Betaproteobacteria</taxon>
        <taxon>Burkholderiales</taxon>
        <taxon>Oxalobacteraceae</taxon>
        <taxon>Herbaspirillum</taxon>
    </lineage>
</organism>
<keyword evidence="5 11" id="KW-0032">Aminotransferase</keyword>
<evidence type="ECO:0000256" key="11">
    <source>
        <dbReference type="HAMAP-Rule" id="MF_01023"/>
    </source>
</evidence>
<keyword evidence="8 11" id="KW-0663">Pyridoxal phosphate</keyword>
<gene>
    <name evidence="11" type="primary">hisC</name>
    <name evidence="13" type="ORF">F506_03565</name>
</gene>
<dbReference type="CDD" id="cd00609">
    <property type="entry name" value="AAT_like"/>
    <property type="match status" value="1"/>
</dbReference>
<dbReference type="InterPro" id="IPR015424">
    <property type="entry name" value="PyrdxlP-dep_Trfase"/>
</dbReference>
<protein>
    <recommendedName>
        <fullName evidence="11">Histidinol-phosphate aminotransferase</fullName>
        <ecNumber evidence="11">2.6.1.9</ecNumber>
    </recommendedName>
    <alternativeName>
        <fullName evidence="11">Imidazole acetol-phosphate transaminase</fullName>
    </alternativeName>
</protein>
<evidence type="ECO:0000256" key="10">
    <source>
        <dbReference type="ARBA" id="ARBA00047481"/>
    </source>
</evidence>
<dbReference type="Proteomes" id="UP000063429">
    <property type="component" value="Chromosome"/>
</dbReference>
<evidence type="ECO:0000313" key="13">
    <source>
        <dbReference type="EMBL" id="AKZ61865.1"/>
    </source>
</evidence>
<dbReference type="NCBIfam" id="TIGR01141">
    <property type="entry name" value="hisC"/>
    <property type="match status" value="1"/>
</dbReference>
<keyword evidence="7 11" id="KW-0808">Transferase</keyword>
<dbReference type="Gene3D" id="3.40.640.10">
    <property type="entry name" value="Type I PLP-dependent aspartate aminotransferase-like (Major domain)"/>
    <property type="match status" value="1"/>
</dbReference>
<dbReference type="PANTHER" id="PTHR43643:SF6">
    <property type="entry name" value="HISTIDINOL-PHOSPHATE AMINOTRANSFERASE"/>
    <property type="match status" value="1"/>
</dbReference>
<dbReference type="Pfam" id="PF00155">
    <property type="entry name" value="Aminotran_1_2"/>
    <property type="match status" value="1"/>
</dbReference>
<dbReference type="InterPro" id="IPR050106">
    <property type="entry name" value="HistidinolP_aminotransfase"/>
</dbReference>
<accession>A0ABN4HT49</accession>
<comment type="pathway">
    <text evidence="2 11">Amino-acid biosynthesis; L-histidine biosynthesis; L-histidine from 5-phospho-alpha-D-ribose 1-diphosphate: step 7/9.</text>
</comment>
<dbReference type="EC" id="2.6.1.9" evidence="11"/>
<evidence type="ECO:0000256" key="7">
    <source>
        <dbReference type="ARBA" id="ARBA00022679"/>
    </source>
</evidence>
<comment type="similarity">
    <text evidence="3 11">Belongs to the class-II pyridoxal-phosphate-dependent aminotransferase family. Histidinol-phosphate aminotransferase subfamily.</text>
</comment>
<dbReference type="InterPro" id="IPR005861">
    <property type="entry name" value="HisP_aminotrans"/>
</dbReference>
<proteinExistence type="inferred from homology"/>
<dbReference type="HAMAP" id="MF_01023">
    <property type="entry name" value="HisC_aminotrans_2"/>
    <property type="match status" value="1"/>
</dbReference>
<keyword evidence="6 11" id="KW-0028">Amino-acid biosynthesis</keyword>
<comment type="subunit">
    <text evidence="4 11">Homodimer.</text>
</comment>
<evidence type="ECO:0000256" key="6">
    <source>
        <dbReference type="ARBA" id="ARBA00022605"/>
    </source>
</evidence>
<feature type="domain" description="Aminotransferase class I/classII large" evidence="12">
    <location>
        <begin position="29"/>
        <end position="347"/>
    </location>
</feature>
<dbReference type="SUPFAM" id="SSF53383">
    <property type="entry name" value="PLP-dependent transferases"/>
    <property type="match status" value="1"/>
</dbReference>
<evidence type="ECO:0000256" key="1">
    <source>
        <dbReference type="ARBA" id="ARBA00001933"/>
    </source>
</evidence>
<dbReference type="RefSeq" id="WP_053195364.1">
    <property type="nucleotide sequence ID" value="NZ_CP011409.1"/>
</dbReference>
<dbReference type="InterPro" id="IPR015422">
    <property type="entry name" value="PyrdxlP-dep_Trfase_small"/>
</dbReference>
<evidence type="ECO:0000256" key="5">
    <source>
        <dbReference type="ARBA" id="ARBA00022576"/>
    </source>
</evidence>
<evidence type="ECO:0000259" key="12">
    <source>
        <dbReference type="Pfam" id="PF00155"/>
    </source>
</evidence>
<dbReference type="InterPro" id="IPR004839">
    <property type="entry name" value="Aminotransferase_I/II_large"/>
</dbReference>
<evidence type="ECO:0000256" key="4">
    <source>
        <dbReference type="ARBA" id="ARBA00011738"/>
    </source>
</evidence>
<keyword evidence="14" id="KW-1185">Reference proteome</keyword>
<dbReference type="Gene3D" id="3.90.1150.10">
    <property type="entry name" value="Aspartate Aminotransferase, domain 1"/>
    <property type="match status" value="1"/>
</dbReference>
<dbReference type="GO" id="GO:0004400">
    <property type="term" value="F:histidinol-phosphate transaminase activity"/>
    <property type="evidence" value="ECO:0007669"/>
    <property type="project" value="UniProtKB-EC"/>
</dbReference>
<evidence type="ECO:0000256" key="8">
    <source>
        <dbReference type="ARBA" id="ARBA00022898"/>
    </source>
</evidence>
<comment type="cofactor">
    <cofactor evidence="1 11">
        <name>pyridoxal 5'-phosphate</name>
        <dbReference type="ChEBI" id="CHEBI:597326"/>
    </cofactor>
</comment>
<feature type="modified residue" description="N6-(pyridoxal phosphate)lysine" evidence="11">
    <location>
        <position position="220"/>
    </location>
</feature>
<evidence type="ECO:0000256" key="9">
    <source>
        <dbReference type="ARBA" id="ARBA00023102"/>
    </source>
</evidence>
<evidence type="ECO:0000256" key="3">
    <source>
        <dbReference type="ARBA" id="ARBA00007970"/>
    </source>
</evidence>
<dbReference type="InterPro" id="IPR015421">
    <property type="entry name" value="PyrdxlP-dep_Trfase_major"/>
</dbReference>
<sequence length="362" mass="39210">MSKSLVERIIRADVRALSAYPVPDAAGFVKLDAMENPYTLSQALRDELGQRLAAVALNRYPVPSYTRLKEQLCRHMGVPAGFDVLLGNGSDELISIVSVACAQAGAKVLAPEPGFVMYGVSARFAGLEYIGVPLKADFTLDRDAMLAAIAEHRPAITYLAYPNNPTGTLYDAADIEAVIRAVGDDGIVVVDEAYQPFAQESFMPRLPEFNNLVVMRTVSKLGLAGIRLGYMAAGAALLQEFDKVRPPYNINVLTQAAAEFVLDHTAELDRQAAALRNARTALAAALVELDGIEVFPSAANFLLIRLANADKVFAGLLQRKVLVKNAGKMHPSLQNCLRVNVSTPEENSLFLIALKESLQERI</sequence>
<evidence type="ECO:0000256" key="2">
    <source>
        <dbReference type="ARBA" id="ARBA00005011"/>
    </source>
</evidence>
<evidence type="ECO:0000313" key="14">
    <source>
        <dbReference type="Proteomes" id="UP000063429"/>
    </source>
</evidence>
<dbReference type="PANTHER" id="PTHR43643">
    <property type="entry name" value="HISTIDINOL-PHOSPHATE AMINOTRANSFERASE 2"/>
    <property type="match status" value="1"/>
</dbReference>